<dbReference type="PROSITE" id="PS50977">
    <property type="entry name" value="HTH_TETR_2"/>
    <property type="match status" value="1"/>
</dbReference>
<proteinExistence type="predicted"/>
<dbReference type="PANTHER" id="PTHR30055">
    <property type="entry name" value="HTH-TYPE TRANSCRIPTIONAL REGULATOR RUTR"/>
    <property type="match status" value="1"/>
</dbReference>
<dbReference type="Pfam" id="PF00440">
    <property type="entry name" value="TetR_N"/>
    <property type="match status" value="1"/>
</dbReference>
<comment type="caution">
    <text evidence="6">The sequence shown here is derived from an EMBL/GenBank/DDBJ whole genome shotgun (WGS) entry which is preliminary data.</text>
</comment>
<organism evidence="6 7">
    <name type="scientific">Dactylosporangium maewongense</name>
    <dbReference type="NCBI Taxonomy" id="634393"/>
    <lineage>
        <taxon>Bacteria</taxon>
        <taxon>Bacillati</taxon>
        <taxon>Actinomycetota</taxon>
        <taxon>Actinomycetes</taxon>
        <taxon>Micromonosporales</taxon>
        <taxon>Micromonosporaceae</taxon>
        <taxon>Dactylosporangium</taxon>
    </lineage>
</organism>
<gene>
    <name evidence="6" type="ORF">GCM10009827_003810</name>
</gene>
<keyword evidence="7" id="KW-1185">Reference proteome</keyword>
<feature type="DNA-binding region" description="H-T-H motif" evidence="4">
    <location>
        <begin position="35"/>
        <end position="54"/>
    </location>
</feature>
<accession>A0ABN1ZIQ6</accession>
<keyword evidence="2 4" id="KW-0238">DNA-binding</keyword>
<evidence type="ECO:0000256" key="1">
    <source>
        <dbReference type="ARBA" id="ARBA00023015"/>
    </source>
</evidence>
<dbReference type="InterPro" id="IPR050109">
    <property type="entry name" value="HTH-type_TetR-like_transc_reg"/>
</dbReference>
<feature type="domain" description="HTH tetR-type" evidence="5">
    <location>
        <begin position="12"/>
        <end position="72"/>
    </location>
</feature>
<evidence type="ECO:0000259" key="5">
    <source>
        <dbReference type="PROSITE" id="PS50977"/>
    </source>
</evidence>
<dbReference type="InterPro" id="IPR009057">
    <property type="entry name" value="Homeodomain-like_sf"/>
</dbReference>
<evidence type="ECO:0000256" key="2">
    <source>
        <dbReference type="ARBA" id="ARBA00023125"/>
    </source>
</evidence>
<evidence type="ECO:0000256" key="3">
    <source>
        <dbReference type="ARBA" id="ARBA00023163"/>
    </source>
</evidence>
<evidence type="ECO:0000313" key="6">
    <source>
        <dbReference type="EMBL" id="GAA1499837.1"/>
    </source>
</evidence>
<reference evidence="6 7" key="1">
    <citation type="journal article" date="2019" name="Int. J. Syst. Evol. Microbiol.">
        <title>The Global Catalogue of Microorganisms (GCM) 10K type strain sequencing project: providing services to taxonomists for standard genome sequencing and annotation.</title>
        <authorList>
            <consortium name="The Broad Institute Genomics Platform"/>
            <consortium name="The Broad Institute Genome Sequencing Center for Infectious Disease"/>
            <person name="Wu L."/>
            <person name="Ma J."/>
        </authorList>
    </citation>
    <scope>NUCLEOTIDE SEQUENCE [LARGE SCALE GENOMIC DNA]</scope>
    <source>
        <strain evidence="6 7">JCM 15933</strain>
    </source>
</reference>
<evidence type="ECO:0000256" key="4">
    <source>
        <dbReference type="PROSITE-ProRule" id="PRU00335"/>
    </source>
</evidence>
<protein>
    <submittedName>
        <fullName evidence="6">TetR/AcrR family transcriptional regulator</fullName>
    </submittedName>
</protein>
<name>A0ABN1ZIQ6_9ACTN</name>
<dbReference type="Pfam" id="PF18556">
    <property type="entry name" value="TetR_C_35"/>
    <property type="match status" value="1"/>
</dbReference>
<dbReference type="InterPro" id="IPR001647">
    <property type="entry name" value="HTH_TetR"/>
</dbReference>
<dbReference type="Proteomes" id="UP001501470">
    <property type="component" value="Unassembled WGS sequence"/>
</dbReference>
<keyword evidence="3" id="KW-0804">Transcription</keyword>
<dbReference type="PANTHER" id="PTHR30055:SF234">
    <property type="entry name" value="HTH-TYPE TRANSCRIPTIONAL REGULATOR BETI"/>
    <property type="match status" value="1"/>
</dbReference>
<dbReference type="Gene3D" id="1.10.357.10">
    <property type="entry name" value="Tetracycline Repressor, domain 2"/>
    <property type="match status" value="1"/>
</dbReference>
<dbReference type="InterPro" id="IPR040611">
    <property type="entry name" value="AlkX_C"/>
</dbReference>
<dbReference type="EMBL" id="BAAAQD010000001">
    <property type="protein sequence ID" value="GAA1499837.1"/>
    <property type="molecule type" value="Genomic_DNA"/>
</dbReference>
<keyword evidence="1" id="KW-0805">Transcription regulation</keyword>
<dbReference type="SUPFAM" id="SSF46689">
    <property type="entry name" value="Homeodomain-like"/>
    <property type="match status" value="1"/>
</dbReference>
<sequence length="192" mass="20354">MLPVTYRETNRARLRETLVTAARDLTIGSGWEGVRMADVAVAAGVSRQTVYNEFGDKAGLAEALAAREIGLFVGDVRAVLLRHGADVRAAGHAAIRHTLVEADANPLIKAILTGADGLLPYLTTRLDLLLSAATAVVVEWAGTHLPGHDPKVVAVAAESIVRLVVSHIVQPSQPPEQAAEELTDVLVRLLVP</sequence>
<dbReference type="RefSeq" id="WP_344498797.1">
    <property type="nucleotide sequence ID" value="NZ_BAAAQD010000001.1"/>
</dbReference>
<evidence type="ECO:0000313" key="7">
    <source>
        <dbReference type="Proteomes" id="UP001501470"/>
    </source>
</evidence>